<keyword evidence="2 5" id="KW-0808">Transferase</keyword>
<comment type="similarity">
    <text evidence="5">Belongs to the class I-like SAM-binding methyltransferase superfamily. RsmB/NOP family.</text>
</comment>
<name>A0A329RV80_9STRA</name>
<feature type="domain" description="SAM-dependent MTase RsmB/NOP-type" evidence="6">
    <location>
        <begin position="51"/>
        <end position="397"/>
    </location>
</feature>
<dbReference type="CDD" id="cd02440">
    <property type="entry name" value="AdoMet_MTases"/>
    <property type="match status" value="1"/>
</dbReference>
<feature type="binding site" evidence="5">
    <location>
        <position position="204"/>
    </location>
    <ligand>
        <name>S-adenosyl-L-methionine</name>
        <dbReference type="ChEBI" id="CHEBI:59789"/>
    </ligand>
</feature>
<dbReference type="EMBL" id="RCMK01000211">
    <property type="protein sequence ID" value="KAG2943838.1"/>
    <property type="molecule type" value="Genomic_DNA"/>
</dbReference>
<dbReference type="EMBL" id="RCMV01000178">
    <property type="protein sequence ID" value="KAG3222517.1"/>
    <property type="molecule type" value="Genomic_DNA"/>
</dbReference>
<evidence type="ECO:0000313" key="12">
    <source>
        <dbReference type="EMBL" id="RAW28471.1"/>
    </source>
</evidence>
<dbReference type="PROSITE" id="PS51686">
    <property type="entry name" value="SAM_MT_RSMB_NOP"/>
    <property type="match status" value="1"/>
</dbReference>
<dbReference type="AlphaFoldDB" id="A0A329RV80"/>
<dbReference type="Gene3D" id="3.40.50.150">
    <property type="entry name" value="Vaccinia Virus protein VP39"/>
    <property type="match status" value="1"/>
</dbReference>
<evidence type="ECO:0000259" key="6">
    <source>
        <dbReference type="PROSITE" id="PS51686"/>
    </source>
</evidence>
<dbReference type="Proteomes" id="UP000736787">
    <property type="component" value="Unassembled WGS sequence"/>
</dbReference>
<dbReference type="Proteomes" id="UP000697107">
    <property type="component" value="Unassembled WGS sequence"/>
</dbReference>
<dbReference type="EMBL" id="MJFZ01000486">
    <property type="protein sequence ID" value="RAW28471.1"/>
    <property type="molecule type" value="Genomic_DNA"/>
</dbReference>
<comment type="caution">
    <text evidence="12">The sequence shown here is derived from an EMBL/GenBank/DDBJ whole genome shotgun (WGS) entry which is preliminary data.</text>
</comment>
<keyword evidence="1 5" id="KW-0489">Methyltransferase</keyword>
<feature type="active site" description="Nucleophile" evidence="5">
    <location>
        <position position="335"/>
    </location>
</feature>
<evidence type="ECO:0000313" key="13">
    <source>
        <dbReference type="Proteomes" id="UP000251314"/>
    </source>
</evidence>
<dbReference type="Pfam" id="PF01189">
    <property type="entry name" value="Methyltr_RsmB-F"/>
    <property type="match status" value="2"/>
</dbReference>
<dbReference type="GO" id="GO:0008173">
    <property type="term" value="F:RNA methyltransferase activity"/>
    <property type="evidence" value="ECO:0007669"/>
    <property type="project" value="InterPro"/>
</dbReference>
<evidence type="ECO:0000313" key="11">
    <source>
        <dbReference type="EMBL" id="KAG3222517.1"/>
    </source>
</evidence>
<evidence type="ECO:0000256" key="2">
    <source>
        <dbReference type="ARBA" id="ARBA00022679"/>
    </source>
</evidence>
<dbReference type="InterPro" id="IPR049560">
    <property type="entry name" value="MeTrfase_RsmB-F_NOP2_cat"/>
</dbReference>
<dbReference type="Proteomes" id="UP000774804">
    <property type="component" value="Unassembled WGS sequence"/>
</dbReference>
<dbReference type="PANTHER" id="PTHR22807">
    <property type="entry name" value="NOP2 YEAST -RELATED NOL1/NOP2/FMU SUN DOMAIN-CONTAINING"/>
    <property type="match status" value="1"/>
</dbReference>
<dbReference type="InterPro" id="IPR001678">
    <property type="entry name" value="MeTrfase_RsmB-F_NOP2_dom"/>
</dbReference>
<dbReference type="EMBL" id="RCML01000206">
    <property type="protein sequence ID" value="KAG2985664.1"/>
    <property type="molecule type" value="Genomic_DNA"/>
</dbReference>
<dbReference type="PANTHER" id="PTHR22807:SF16">
    <property type="entry name" value="SAM-DEPENDENT MTASE RSMB_NOP-TYPE DOMAIN-CONTAINING PROTEIN"/>
    <property type="match status" value="1"/>
</dbReference>
<dbReference type="GO" id="GO:0003723">
    <property type="term" value="F:RNA binding"/>
    <property type="evidence" value="ECO:0007669"/>
    <property type="project" value="UniProtKB-UniRule"/>
</dbReference>
<dbReference type="InterPro" id="IPR023267">
    <property type="entry name" value="RCMT"/>
</dbReference>
<dbReference type="OrthoDB" id="427002at2759"/>
<dbReference type="PRINTS" id="PR02008">
    <property type="entry name" value="RCMTFAMILY"/>
</dbReference>
<feature type="binding site" evidence="5">
    <location>
        <position position="168"/>
    </location>
    <ligand>
        <name>S-adenosyl-L-methionine</name>
        <dbReference type="ChEBI" id="CHEBI:59789"/>
    </ligand>
</feature>
<evidence type="ECO:0000256" key="4">
    <source>
        <dbReference type="ARBA" id="ARBA00022884"/>
    </source>
</evidence>
<dbReference type="Proteomes" id="UP000760860">
    <property type="component" value="Unassembled WGS sequence"/>
</dbReference>
<reference evidence="12 13" key="1">
    <citation type="submission" date="2018-01" db="EMBL/GenBank/DDBJ databases">
        <title>Draft genome of the strawberry crown rot pathogen Phytophthora cactorum.</title>
        <authorList>
            <person name="Armitage A.D."/>
            <person name="Lysoe E."/>
            <person name="Nellist C.F."/>
            <person name="Harrison R.J."/>
            <person name="Brurberg M.B."/>
        </authorList>
    </citation>
    <scope>NUCLEOTIDE SEQUENCE [LARGE SCALE GENOMIC DNA]</scope>
    <source>
        <strain evidence="12 13">10300</strain>
    </source>
</reference>
<protein>
    <recommendedName>
        <fullName evidence="6">SAM-dependent MTase RsmB/NOP-type domain-containing protein</fullName>
    </recommendedName>
</protein>
<evidence type="ECO:0000256" key="5">
    <source>
        <dbReference type="PROSITE-ProRule" id="PRU01023"/>
    </source>
</evidence>
<proteinExistence type="inferred from homology"/>
<organism evidence="12 13">
    <name type="scientific">Phytophthora cactorum</name>
    <dbReference type="NCBI Taxonomy" id="29920"/>
    <lineage>
        <taxon>Eukaryota</taxon>
        <taxon>Sar</taxon>
        <taxon>Stramenopiles</taxon>
        <taxon>Oomycota</taxon>
        <taxon>Peronosporomycetes</taxon>
        <taxon>Peronosporales</taxon>
        <taxon>Peronosporaceae</taxon>
        <taxon>Phytophthora</taxon>
    </lineage>
</organism>
<feature type="binding site" evidence="5">
    <location>
        <position position="272"/>
    </location>
    <ligand>
        <name>S-adenosyl-L-methionine</name>
        <dbReference type="ChEBI" id="CHEBI:59789"/>
    </ligand>
</feature>
<evidence type="ECO:0000313" key="9">
    <source>
        <dbReference type="EMBL" id="KAG2943838.1"/>
    </source>
</evidence>
<evidence type="ECO:0000313" key="8">
    <source>
        <dbReference type="EMBL" id="KAG2926067.1"/>
    </source>
</evidence>
<dbReference type="EMBL" id="RCMI01000201">
    <property type="protein sequence ID" value="KAG2926067.1"/>
    <property type="molecule type" value="Genomic_DNA"/>
</dbReference>
<evidence type="ECO:0000313" key="10">
    <source>
        <dbReference type="EMBL" id="KAG2985664.1"/>
    </source>
</evidence>
<evidence type="ECO:0000256" key="3">
    <source>
        <dbReference type="ARBA" id="ARBA00022691"/>
    </source>
</evidence>
<reference evidence="7" key="2">
    <citation type="submission" date="2018-10" db="EMBL/GenBank/DDBJ databases">
        <title>Effector identification in a new, highly contiguous assembly of the strawberry crown rot pathogen Phytophthora cactorum.</title>
        <authorList>
            <person name="Armitage A.D."/>
            <person name="Nellist C.F."/>
            <person name="Bates H."/>
            <person name="Vickerstaff R.J."/>
            <person name="Harrison R.J."/>
        </authorList>
    </citation>
    <scope>NUCLEOTIDE SEQUENCE</scope>
    <source>
        <strain evidence="7">15-7</strain>
        <strain evidence="8">4032</strain>
        <strain evidence="9">4040</strain>
        <strain evidence="10">P415</strain>
        <strain evidence="11">P421</strain>
    </source>
</reference>
<dbReference type="Proteomes" id="UP000251314">
    <property type="component" value="Unassembled WGS sequence"/>
</dbReference>
<gene>
    <name evidence="12" type="ORF">PC110_g15150</name>
    <name evidence="7" type="ORF">PC113_g9097</name>
    <name evidence="8" type="ORF">PC115_g8021</name>
    <name evidence="9" type="ORF">PC117_g9289</name>
    <name evidence="10" type="ORF">PC118_g8194</name>
    <name evidence="11" type="ORF">PC129_g6780</name>
</gene>
<accession>A0A329RV80</accession>
<keyword evidence="13" id="KW-1185">Reference proteome</keyword>
<dbReference type="SUPFAM" id="SSF53335">
    <property type="entry name" value="S-adenosyl-L-methionine-dependent methyltransferases"/>
    <property type="match status" value="1"/>
</dbReference>
<dbReference type="VEuPathDB" id="FungiDB:PC110_g15150"/>
<dbReference type="Proteomes" id="UP000735874">
    <property type="component" value="Unassembled WGS sequence"/>
</dbReference>
<sequence>MANDATTAWDDQAVWESSGFLRFLTDHHVNPQDLLNPSANGDSLRFFRLKQLSGINDQETEDPRLKSIAANLSRELAENDSEGSTDAHPKAISWLPGFYSLPVSAPLARVDLYKQGQVYGIDISSGYAVTLLNIKPGEHVLDLCCAPGAKLTMIAELLQLHGSVTGVDFSRSRLGACRQLVHKYELFQPQNEDNKWRCRLFHADGRTFNIGPKTECVHIDGMELLLDTQEIASRAPKDRKRKRKNKSARARDAKRQKLLVLDSALYDKVLVDAECTHDGSIRHLQRLDTATKWEEYVRDHLNPSEVDRILNLQQGLIRNGFSLLRPGGTMIYSTCSLSVKQNEEIVSRFLQDESLATLDQIVIDKDVPCKEGGLPGTLRFTPSQNTSGLFIARIHKAAAIHEEKQSSSTDGSN</sequence>
<evidence type="ECO:0000256" key="1">
    <source>
        <dbReference type="ARBA" id="ARBA00022603"/>
    </source>
</evidence>
<comment type="caution">
    <text evidence="5">Lacks conserved residue(s) required for the propagation of feature annotation.</text>
</comment>
<keyword evidence="4 5" id="KW-0694">RNA-binding</keyword>
<dbReference type="GO" id="GO:0001510">
    <property type="term" value="P:RNA methylation"/>
    <property type="evidence" value="ECO:0007669"/>
    <property type="project" value="InterPro"/>
</dbReference>
<keyword evidence="3 5" id="KW-0949">S-adenosyl-L-methionine</keyword>
<dbReference type="EMBL" id="RCMG01000223">
    <property type="protein sequence ID" value="KAG2859253.1"/>
    <property type="molecule type" value="Genomic_DNA"/>
</dbReference>
<dbReference type="InterPro" id="IPR029063">
    <property type="entry name" value="SAM-dependent_MTases_sf"/>
</dbReference>
<evidence type="ECO:0000313" key="7">
    <source>
        <dbReference type="EMBL" id="KAG2859253.1"/>
    </source>
</evidence>